<evidence type="ECO:0000256" key="3">
    <source>
        <dbReference type="ARBA" id="ARBA00022801"/>
    </source>
</evidence>
<accession>A0A918KH92</accession>
<evidence type="ECO:0000313" key="7">
    <source>
        <dbReference type="EMBL" id="GGX62611.1"/>
    </source>
</evidence>
<evidence type="ECO:0000256" key="4">
    <source>
        <dbReference type="ARBA" id="ARBA00022825"/>
    </source>
</evidence>
<feature type="domain" description="Peptidase S49" evidence="6">
    <location>
        <begin position="580"/>
        <end position="741"/>
    </location>
</feature>
<evidence type="ECO:0000256" key="1">
    <source>
        <dbReference type="ARBA" id="ARBA00008683"/>
    </source>
</evidence>
<dbReference type="PANTHER" id="PTHR33209">
    <property type="entry name" value="PROTEASE 4"/>
    <property type="match status" value="1"/>
</dbReference>
<dbReference type="GO" id="GO:0008236">
    <property type="term" value="F:serine-type peptidase activity"/>
    <property type="evidence" value="ECO:0007669"/>
    <property type="project" value="UniProtKB-KW"/>
</dbReference>
<dbReference type="InterPro" id="IPR047272">
    <property type="entry name" value="S49_SppA_C"/>
</dbReference>
<dbReference type="InterPro" id="IPR029045">
    <property type="entry name" value="ClpP/crotonase-like_dom_sf"/>
</dbReference>
<evidence type="ECO:0000259" key="6">
    <source>
        <dbReference type="Pfam" id="PF01343"/>
    </source>
</evidence>
<dbReference type="Proteomes" id="UP000626148">
    <property type="component" value="Unassembled WGS sequence"/>
</dbReference>
<keyword evidence="2" id="KW-0645">Protease</keyword>
<dbReference type="SUPFAM" id="SSF52096">
    <property type="entry name" value="ClpP/crotonase"/>
    <property type="match status" value="2"/>
</dbReference>
<gene>
    <name evidence="7" type="ORF">GCM10007392_33140</name>
</gene>
<feature type="domain" description="Peptidase S49" evidence="6">
    <location>
        <begin position="341"/>
        <end position="489"/>
    </location>
</feature>
<dbReference type="Pfam" id="PF01343">
    <property type="entry name" value="Peptidase_S49"/>
    <property type="match status" value="2"/>
</dbReference>
<dbReference type="PANTHER" id="PTHR33209:SF1">
    <property type="entry name" value="PEPTIDASE S49 DOMAIN-CONTAINING PROTEIN"/>
    <property type="match status" value="1"/>
</dbReference>
<evidence type="ECO:0000313" key="8">
    <source>
        <dbReference type="Proteomes" id="UP000626148"/>
    </source>
</evidence>
<sequence>MTHRTTLLIALLLPAAMANAEDIGFKRYYQANEFSMTSPGAQRFGLYGYDNPAGLHYLKGGDASLHWTSDDFLYDDQRWQAIFAGPGVSFSFGRDNRGPGQVSDYKLSFGGGTDDASAGLSIGWYRGDTDAQDLRTHFTLGTLTRPNRYTSLGLTGTIATDADYYEGVVDLSVRPLGTPALTLFADYALGNDQDFADGNWSVGGSSEIMPGVRLTGRYFDTETVTLGFAVSLGHSGISAQSHQPNEGDAYQSYGVRLGSWDRNVFDAWSGGGDDYLELALDDRMSYQTLGFFDRRQSLLDTLRTIEAARIDDSIEGIVINSTNMQVPPTMAWEIKTALDGFRASGKRVVMYIERGQMTELLLSSAADEVIMDPVGTLTVPGFVSGTTYLGELLDHWGVGVEELRNLEYKTAFESLSRSEMSRADREQRQALIDDFYALWQTSMQNGRGLSASDFDNLIDRGIVLSPRELQRAGVVDRLGRYADMEDTLEDIAGGKRDTVEPNGLRVMRTANDHRWGPAHQIAVLYATGMTATDNGMNTRELAETLRELREDNTIKAVVLRVDSPGGDILAADLLAQEVKKTQEEKPVVVSMGNLAASGGYWISMHAGTLIAAPNTVTGSIGVTSVRLWDEGVGDKLRLSSDFVSRGDSADANAGIGLPLGISLPHRPLTDEERDRIMDFINEGYDEFVRQAAEARGMTEGEMRQLAAGRIYSGRDALEVGLVDELGSLTDAIDAAREQAGLTDRDKVMLVEKPNASLSNWNDLLYMIEADDRASVLFNASLYNQRYLKFLAEQRGEPLVLLPYEYFEGSLTP</sequence>
<comment type="caution">
    <text evidence="7">The sequence shown here is derived from an EMBL/GenBank/DDBJ whole genome shotgun (WGS) entry which is preliminary data.</text>
</comment>
<evidence type="ECO:0000256" key="2">
    <source>
        <dbReference type="ARBA" id="ARBA00022670"/>
    </source>
</evidence>
<dbReference type="GO" id="GO:0006508">
    <property type="term" value="P:proteolysis"/>
    <property type="evidence" value="ECO:0007669"/>
    <property type="project" value="UniProtKB-KW"/>
</dbReference>
<dbReference type="InterPro" id="IPR004635">
    <property type="entry name" value="Pept_S49_SppA"/>
</dbReference>
<proteinExistence type="inferred from homology"/>
<protein>
    <recommendedName>
        <fullName evidence="6">Peptidase S49 domain-containing protein</fullName>
    </recommendedName>
</protein>
<reference evidence="7" key="1">
    <citation type="journal article" date="2014" name="Int. J. Syst. Evol. Microbiol.">
        <title>Complete genome sequence of Corynebacterium casei LMG S-19264T (=DSM 44701T), isolated from a smear-ripened cheese.</title>
        <authorList>
            <consortium name="US DOE Joint Genome Institute (JGI-PGF)"/>
            <person name="Walter F."/>
            <person name="Albersmeier A."/>
            <person name="Kalinowski J."/>
            <person name="Ruckert C."/>
        </authorList>
    </citation>
    <scope>NUCLEOTIDE SEQUENCE</scope>
    <source>
        <strain evidence="7">KCTC 22169</strain>
    </source>
</reference>
<keyword evidence="4" id="KW-0720">Serine protease</keyword>
<keyword evidence="3" id="KW-0378">Hydrolase</keyword>
<dbReference type="CDD" id="cd07023">
    <property type="entry name" value="S49_Sppa_N_C"/>
    <property type="match status" value="1"/>
</dbReference>
<organism evidence="7 8">
    <name type="scientific">Saccharospirillum salsuginis</name>
    <dbReference type="NCBI Taxonomy" id="418750"/>
    <lineage>
        <taxon>Bacteria</taxon>
        <taxon>Pseudomonadati</taxon>
        <taxon>Pseudomonadota</taxon>
        <taxon>Gammaproteobacteria</taxon>
        <taxon>Oceanospirillales</taxon>
        <taxon>Saccharospirillaceae</taxon>
        <taxon>Saccharospirillum</taxon>
    </lineage>
</organism>
<name>A0A918KH92_9GAMM</name>
<dbReference type="AlphaFoldDB" id="A0A918KH92"/>
<keyword evidence="5" id="KW-0732">Signal</keyword>
<dbReference type="RefSeq" id="WP_189610704.1">
    <property type="nucleotide sequence ID" value="NZ_BMXR01000008.1"/>
</dbReference>
<dbReference type="CDD" id="cd07018">
    <property type="entry name" value="S49_SppA_67K_type"/>
    <property type="match status" value="1"/>
</dbReference>
<feature type="signal peptide" evidence="5">
    <location>
        <begin position="1"/>
        <end position="20"/>
    </location>
</feature>
<reference evidence="7" key="2">
    <citation type="submission" date="2020-09" db="EMBL/GenBank/DDBJ databases">
        <authorList>
            <person name="Sun Q."/>
            <person name="Kim S."/>
        </authorList>
    </citation>
    <scope>NUCLEOTIDE SEQUENCE</scope>
    <source>
        <strain evidence="7">KCTC 22169</strain>
    </source>
</reference>
<comment type="similarity">
    <text evidence="1">Belongs to the peptidase S49 family.</text>
</comment>
<dbReference type="Gene3D" id="3.90.226.10">
    <property type="entry name" value="2-enoyl-CoA Hydratase, Chain A, domain 1"/>
    <property type="match status" value="3"/>
</dbReference>
<dbReference type="EMBL" id="BMXR01000008">
    <property type="protein sequence ID" value="GGX62611.1"/>
    <property type="molecule type" value="Genomic_DNA"/>
</dbReference>
<keyword evidence="8" id="KW-1185">Reference proteome</keyword>
<evidence type="ECO:0000256" key="5">
    <source>
        <dbReference type="SAM" id="SignalP"/>
    </source>
</evidence>
<dbReference type="InterPro" id="IPR002142">
    <property type="entry name" value="Peptidase_S49"/>
</dbReference>
<feature type="chain" id="PRO_5037479863" description="Peptidase S49 domain-containing protein" evidence="5">
    <location>
        <begin position="21"/>
        <end position="812"/>
    </location>
</feature>
<dbReference type="Gene3D" id="6.20.330.10">
    <property type="match status" value="1"/>
</dbReference>
<dbReference type="InterPro" id="IPR047217">
    <property type="entry name" value="S49_SppA_67K_type_N"/>
</dbReference>
<dbReference type="NCBIfam" id="TIGR00706">
    <property type="entry name" value="SppA_dom"/>
    <property type="match status" value="1"/>
</dbReference>